<dbReference type="GO" id="GO:0016787">
    <property type="term" value="F:hydrolase activity"/>
    <property type="evidence" value="ECO:0007669"/>
    <property type="project" value="UniProtKB-KW"/>
</dbReference>
<dbReference type="InterPro" id="IPR029058">
    <property type="entry name" value="AB_hydrolase_fold"/>
</dbReference>
<dbReference type="InterPro" id="IPR002925">
    <property type="entry name" value="Dienelactn_hydro"/>
</dbReference>
<dbReference type="PANTHER" id="PTHR22946">
    <property type="entry name" value="DIENELACTONE HYDROLASE DOMAIN-CONTAINING PROTEIN-RELATED"/>
    <property type="match status" value="1"/>
</dbReference>
<dbReference type="Proteomes" id="UP000593765">
    <property type="component" value="Chromosome"/>
</dbReference>
<dbReference type="InterPro" id="IPR050261">
    <property type="entry name" value="FrsA_esterase"/>
</dbReference>
<dbReference type="KEGG" id="hbs:IPV69_05720"/>
<proteinExistence type="predicted"/>
<protein>
    <submittedName>
        <fullName evidence="3">Dienelactone hydrolase family protein</fullName>
    </submittedName>
</protein>
<feature type="domain" description="Dienelactone hydrolase" evidence="2">
    <location>
        <begin position="54"/>
        <end position="264"/>
    </location>
</feature>
<dbReference type="SUPFAM" id="SSF53300">
    <property type="entry name" value="vWA-like"/>
    <property type="match status" value="1"/>
</dbReference>
<feature type="chain" id="PRO_5034412327" evidence="1">
    <location>
        <begin position="29"/>
        <end position="451"/>
    </location>
</feature>
<evidence type="ECO:0000259" key="2">
    <source>
        <dbReference type="Pfam" id="PF01738"/>
    </source>
</evidence>
<evidence type="ECO:0000313" key="3">
    <source>
        <dbReference type="EMBL" id="QOV90857.1"/>
    </source>
</evidence>
<reference evidence="3 4" key="1">
    <citation type="submission" date="2020-10" db="EMBL/GenBank/DDBJ databases">
        <title>Wide distribution of Phycisphaera-like planctomycetes from WD2101 soil group in peatlands and genome analysis of the first cultivated representative.</title>
        <authorList>
            <person name="Dedysh S.N."/>
            <person name="Beletsky A.V."/>
            <person name="Ivanova A."/>
            <person name="Kulichevskaya I.S."/>
            <person name="Suzina N.E."/>
            <person name="Philippov D.A."/>
            <person name="Rakitin A.L."/>
            <person name="Mardanov A.V."/>
            <person name="Ravin N.V."/>
        </authorList>
    </citation>
    <scope>NUCLEOTIDE SEQUENCE [LARGE SCALE GENOMIC DNA]</scope>
    <source>
        <strain evidence="3 4">M1803</strain>
    </source>
</reference>
<keyword evidence="3" id="KW-0378">Hydrolase</keyword>
<organism evidence="3 4">
    <name type="scientific">Humisphaera borealis</name>
    <dbReference type="NCBI Taxonomy" id="2807512"/>
    <lineage>
        <taxon>Bacteria</taxon>
        <taxon>Pseudomonadati</taxon>
        <taxon>Planctomycetota</taxon>
        <taxon>Phycisphaerae</taxon>
        <taxon>Tepidisphaerales</taxon>
        <taxon>Tepidisphaeraceae</taxon>
        <taxon>Humisphaera</taxon>
    </lineage>
</organism>
<keyword evidence="1" id="KW-0732">Signal</keyword>
<dbReference type="InterPro" id="IPR036465">
    <property type="entry name" value="vWFA_dom_sf"/>
</dbReference>
<name>A0A7M2WZA9_9BACT</name>
<dbReference type="RefSeq" id="WP_206293961.1">
    <property type="nucleotide sequence ID" value="NZ_CP063458.1"/>
</dbReference>
<feature type="signal peptide" evidence="1">
    <location>
        <begin position="1"/>
        <end position="28"/>
    </location>
</feature>
<dbReference type="Pfam" id="PF01738">
    <property type="entry name" value="DLH"/>
    <property type="match status" value="1"/>
</dbReference>
<sequence>MRAKLLPQSVLRTLAVAVAMLPALSALSAVKTQDVTYTVDKTPYVGFLAYDDANDAKRPGILIGPEWVGLNDYARGRAKQLAEMGYVAFVFDPYGGGKNAADVKQSAEWSGALKADRPELRKRITAALETLKKQDRVDAKKIAAIGYCFGGTTVLELARSGADVQGVVSFHGGLSTTLPAKAGELKAKVLVCHGAIDPFVPPAEVAAFEKEMQDAKADWQLVSYGNAVHSFTNPAAKGEIPGAQYDEKADKRSWEAMTTFLREAFTPGTSVLVPEGPNGAVFADGKRARTVIFICDGSGTMVVKLQHLKVALSQAVDALHDDQQMMNVIFFSDGTATAFDSRANVIVNAATKAQAKAFIENASSRGSSEPFAAVRSAARLSADLVYFLADGEMEIPGTPNLVIDEFARANFHPMTRVNTILFENKEPGSERALKEIAAKYNGTYRYIPPND</sequence>
<dbReference type="EMBL" id="CP063458">
    <property type="protein sequence ID" value="QOV90857.1"/>
    <property type="molecule type" value="Genomic_DNA"/>
</dbReference>
<dbReference type="PANTHER" id="PTHR22946:SF0">
    <property type="entry name" value="DIENELACTONE HYDROLASE DOMAIN-CONTAINING PROTEIN"/>
    <property type="match status" value="1"/>
</dbReference>
<evidence type="ECO:0000313" key="4">
    <source>
        <dbReference type="Proteomes" id="UP000593765"/>
    </source>
</evidence>
<accession>A0A7M2WZA9</accession>
<dbReference type="Gene3D" id="3.40.50.1820">
    <property type="entry name" value="alpha/beta hydrolase"/>
    <property type="match status" value="1"/>
</dbReference>
<keyword evidence="4" id="KW-1185">Reference proteome</keyword>
<dbReference type="Gene3D" id="3.40.50.410">
    <property type="entry name" value="von Willebrand factor, type A domain"/>
    <property type="match status" value="1"/>
</dbReference>
<dbReference type="AlphaFoldDB" id="A0A7M2WZA9"/>
<evidence type="ECO:0000256" key="1">
    <source>
        <dbReference type="SAM" id="SignalP"/>
    </source>
</evidence>
<gene>
    <name evidence="3" type="ORF">IPV69_05720</name>
</gene>
<dbReference type="SUPFAM" id="SSF53474">
    <property type="entry name" value="alpha/beta-Hydrolases"/>
    <property type="match status" value="1"/>
</dbReference>